<feature type="region of interest" description="Disordered" evidence="4">
    <location>
        <begin position="1"/>
        <end position="25"/>
    </location>
</feature>
<keyword evidence="7" id="KW-1185">Reference proteome</keyword>
<name>A0A1H6YWQ4_9ACTN</name>
<dbReference type="STRING" id="1144548.SAMN05443287_104497"/>
<dbReference type="Pfam" id="PF13649">
    <property type="entry name" value="Methyltransf_25"/>
    <property type="match status" value="1"/>
</dbReference>
<dbReference type="GO" id="GO:0032259">
    <property type="term" value="P:methylation"/>
    <property type="evidence" value="ECO:0007669"/>
    <property type="project" value="UniProtKB-KW"/>
</dbReference>
<dbReference type="Gene3D" id="3.40.50.150">
    <property type="entry name" value="Vaccinia Virus protein VP39"/>
    <property type="match status" value="1"/>
</dbReference>
<keyword evidence="2 6" id="KW-0808">Transferase</keyword>
<dbReference type="InterPro" id="IPR029063">
    <property type="entry name" value="SAM-dependent_MTases_sf"/>
</dbReference>
<evidence type="ECO:0000256" key="3">
    <source>
        <dbReference type="ARBA" id="ARBA00022691"/>
    </source>
</evidence>
<organism evidence="6 7">
    <name type="scientific">Micromonospora phaseoli</name>
    <dbReference type="NCBI Taxonomy" id="1144548"/>
    <lineage>
        <taxon>Bacteria</taxon>
        <taxon>Bacillati</taxon>
        <taxon>Actinomycetota</taxon>
        <taxon>Actinomycetes</taxon>
        <taxon>Micromonosporales</taxon>
        <taxon>Micromonosporaceae</taxon>
        <taxon>Micromonospora</taxon>
    </lineage>
</organism>
<protein>
    <submittedName>
        <fullName evidence="6">Methyltransferase domain-containing protein</fullName>
    </submittedName>
</protein>
<evidence type="ECO:0000313" key="7">
    <source>
        <dbReference type="Proteomes" id="UP000198707"/>
    </source>
</evidence>
<dbReference type="InterPro" id="IPR041698">
    <property type="entry name" value="Methyltransf_25"/>
</dbReference>
<dbReference type="GO" id="GO:0008168">
    <property type="term" value="F:methyltransferase activity"/>
    <property type="evidence" value="ECO:0007669"/>
    <property type="project" value="UniProtKB-KW"/>
</dbReference>
<keyword evidence="1 6" id="KW-0489">Methyltransferase</keyword>
<evidence type="ECO:0000259" key="5">
    <source>
        <dbReference type="Pfam" id="PF13649"/>
    </source>
</evidence>
<gene>
    <name evidence="6" type="ORF">SAMN05443287_104497</name>
</gene>
<dbReference type="AlphaFoldDB" id="A0A1H6YWQ4"/>
<dbReference type="PANTHER" id="PTHR43464">
    <property type="entry name" value="METHYLTRANSFERASE"/>
    <property type="match status" value="1"/>
</dbReference>
<keyword evidence="3" id="KW-0949">S-adenosyl-L-methionine</keyword>
<evidence type="ECO:0000256" key="4">
    <source>
        <dbReference type="SAM" id="MobiDB-lite"/>
    </source>
</evidence>
<proteinExistence type="predicted"/>
<sequence length="230" mass="24881">MAPFDPRKAPYRRGMSNKSHADHPAFSPQWWDHHYQGHPAAHDAPSPQLVAEVTDLAAGTALDAGCGRGTDAVWLARRGWQVTAIDVSPTAVRAAEEFAARQAPEVAPRISWTVADLTVWEPAQQYDLVVSQYVHPDMPFGQFVARLARAVAPGGALLVVGHDHADHHSAAHAPQRASIDLDTVTAALTDAMWEVRVAESRTRLLAPGASRTSFHDVVVRAHRSEPGQPG</sequence>
<reference evidence="7" key="1">
    <citation type="submission" date="2016-10" db="EMBL/GenBank/DDBJ databases">
        <authorList>
            <person name="Varghese N."/>
            <person name="Submissions S."/>
        </authorList>
    </citation>
    <scope>NUCLEOTIDE SEQUENCE [LARGE SCALE GENOMIC DNA]</scope>
    <source>
        <strain evidence="7">CGMCC 4.7038</strain>
    </source>
</reference>
<dbReference type="SUPFAM" id="SSF53335">
    <property type="entry name" value="S-adenosyl-L-methionine-dependent methyltransferases"/>
    <property type="match status" value="1"/>
</dbReference>
<evidence type="ECO:0000313" key="6">
    <source>
        <dbReference type="EMBL" id="SEJ45601.1"/>
    </source>
</evidence>
<dbReference type="PANTHER" id="PTHR43464:SF19">
    <property type="entry name" value="UBIQUINONE BIOSYNTHESIS O-METHYLTRANSFERASE, MITOCHONDRIAL"/>
    <property type="match status" value="1"/>
</dbReference>
<dbReference type="CDD" id="cd02440">
    <property type="entry name" value="AdoMet_MTases"/>
    <property type="match status" value="1"/>
</dbReference>
<accession>A0A1H6YWQ4</accession>
<evidence type="ECO:0000256" key="1">
    <source>
        <dbReference type="ARBA" id="ARBA00022603"/>
    </source>
</evidence>
<dbReference type="EMBL" id="FNYV01000004">
    <property type="protein sequence ID" value="SEJ45601.1"/>
    <property type="molecule type" value="Genomic_DNA"/>
</dbReference>
<evidence type="ECO:0000256" key="2">
    <source>
        <dbReference type="ARBA" id="ARBA00022679"/>
    </source>
</evidence>
<dbReference type="Proteomes" id="UP000198707">
    <property type="component" value="Unassembled WGS sequence"/>
</dbReference>
<feature type="domain" description="Methyltransferase" evidence="5">
    <location>
        <begin position="62"/>
        <end position="155"/>
    </location>
</feature>